<protein>
    <submittedName>
        <fullName evidence="4">N-acetyltransferase</fullName>
    </submittedName>
</protein>
<proteinExistence type="predicted"/>
<evidence type="ECO:0000313" key="5">
    <source>
        <dbReference type="Proteomes" id="UP000618591"/>
    </source>
</evidence>
<keyword evidence="1" id="KW-0808">Transferase</keyword>
<evidence type="ECO:0000313" key="4">
    <source>
        <dbReference type="EMBL" id="GGA40801.1"/>
    </source>
</evidence>
<evidence type="ECO:0000259" key="3">
    <source>
        <dbReference type="PROSITE" id="PS51186"/>
    </source>
</evidence>
<organism evidence="4 5">
    <name type="scientific">Sphingomonas psychrolutea</name>
    <dbReference type="NCBI Taxonomy" id="1259676"/>
    <lineage>
        <taxon>Bacteria</taxon>
        <taxon>Pseudomonadati</taxon>
        <taxon>Pseudomonadota</taxon>
        <taxon>Alphaproteobacteria</taxon>
        <taxon>Sphingomonadales</taxon>
        <taxon>Sphingomonadaceae</taxon>
        <taxon>Sphingomonas</taxon>
    </lineage>
</organism>
<dbReference type="Proteomes" id="UP000618591">
    <property type="component" value="Unassembled WGS sequence"/>
</dbReference>
<keyword evidence="2" id="KW-0012">Acyltransferase</keyword>
<dbReference type="Gene3D" id="3.40.630.30">
    <property type="match status" value="1"/>
</dbReference>
<dbReference type="SUPFAM" id="SSF55729">
    <property type="entry name" value="Acyl-CoA N-acyltransferases (Nat)"/>
    <property type="match status" value="1"/>
</dbReference>
<name>A0ABQ1GCG2_9SPHN</name>
<dbReference type="InterPro" id="IPR016181">
    <property type="entry name" value="Acyl_CoA_acyltransferase"/>
</dbReference>
<evidence type="ECO:0000256" key="2">
    <source>
        <dbReference type="ARBA" id="ARBA00023315"/>
    </source>
</evidence>
<gene>
    <name evidence="4" type="ORF">GCM10011395_08810</name>
</gene>
<keyword evidence="5" id="KW-1185">Reference proteome</keyword>
<dbReference type="EMBL" id="BMDW01000004">
    <property type="protein sequence ID" value="GGA40801.1"/>
    <property type="molecule type" value="Genomic_DNA"/>
</dbReference>
<sequence>MGLMPVRDDEVAAIVTTLEMRRKPPLRPLPSSPLRLVAWDRPSAEKYRALFRRVGAPWLWFSRLVMTEQQLLDIIHDPAVSIYAVVDRAGIEVGMLELDFRAPRACEISYFALIPELAGKGLGRWLMAETLARAWIKGIDRVWVHTCTLDHPSALNFYRAQGFVAIGRTVETFADPRITGHLPPDAAPQVPVLSRR</sequence>
<dbReference type="RefSeq" id="WP_188445656.1">
    <property type="nucleotide sequence ID" value="NZ_BMDW01000004.1"/>
</dbReference>
<dbReference type="Pfam" id="PF00583">
    <property type="entry name" value="Acetyltransf_1"/>
    <property type="match status" value="1"/>
</dbReference>
<comment type="caution">
    <text evidence="4">The sequence shown here is derived from an EMBL/GenBank/DDBJ whole genome shotgun (WGS) entry which is preliminary data.</text>
</comment>
<feature type="domain" description="N-acetyltransferase" evidence="3">
    <location>
        <begin position="34"/>
        <end position="185"/>
    </location>
</feature>
<dbReference type="InterPro" id="IPR000182">
    <property type="entry name" value="GNAT_dom"/>
</dbReference>
<dbReference type="CDD" id="cd04301">
    <property type="entry name" value="NAT_SF"/>
    <property type="match status" value="1"/>
</dbReference>
<dbReference type="PROSITE" id="PS51186">
    <property type="entry name" value="GNAT"/>
    <property type="match status" value="1"/>
</dbReference>
<dbReference type="PANTHER" id="PTHR43800:SF1">
    <property type="entry name" value="PEPTIDYL-LYSINE N-ACETYLTRANSFERASE YJAB"/>
    <property type="match status" value="1"/>
</dbReference>
<reference evidence="5" key="1">
    <citation type="journal article" date="2019" name="Int. J. Syst. Evol. Microbiol.">
        <title>The Global Catalogue of Microorganisms (GCM) 10K type strain sequencing project: providing services to taxonomists for standard genome sequencing and annotation.</title>
        <authorList>
            <consortium name="The Broad Institute Genomics Platform"/>
            <consortium name="The Broad Institute Genome Sequencing Center for Infectious Disease"/>
            <person name="Wu L."/>
            <person name="Ma J."/>
        </authorList>
    </citation>
    <scope>NUCLEOTIDE SEQUENCE [LARGE SCALE GENOMIC DNA]</scope>
    <source>
        <strain evidence="5">CGMCC 1.10106</strain>
    </source>
</reference>
<evidence type="ECO:0000256" key="1">
    <source>
        <dbReference type="ARBA" id="ARBA00022679"/>
    </source>
</evidence>
<accession>A0ABQ1GCG2</accession>
<dbReference type="PANTHER" id="PTHR43800">
    <property type="entry name" value="PEPTIDYL-LYSINE N-ACETYLTRANSFERASE YJAB"/>
    <property type="match status" value="1"/>
</dbReference>